<evidence type="ECO:0000313" key="2">
    <source>
        <dbReference type="EMBL" id="GGO64034.1"/>
    </source>
</evidence>
<comment type="caution">
    <text evidence="2">The sequence shown here is derived from an EMBL/GenBank/DDBJ whole genome shotgun (WGS) entry which is preliminary data.</text>
</comment>
<dbReference type="EMBL" id="BMMQ01000005">
    <property type="protein sequence ID" value="GGO64034.1"/>
    <property type="molecule type" value="Genomic_DNA"/>
</dbReference>
<name>A0ABQ2N290_9MICO</name>
<keyword evidence="1" id="KW-1133">Transmembrane helix</keyword>
<dbReference type="Proteomes" id="UP000638043">
    <property type="component" value="Unassembled WGS sequence"/>
</dbReference>
<keyword evidence="1" id="KW-0812">Transmembrane</keyword>
<keyword evidence="1" id="KW-0472">Membrane</keyword>
<dbReference type="RefSeq" id="WP_188701089.1">
    <property type="nucleotide sequence ID" value="NZ_BMMQ01000005.1"/>
</dbReference>
<keyword evidence="3" id="KW-1185">Reference proteome</keyword>
<reference evidence="3" key="1">
    <citation type="journal article" date="2019" name="Int. J. Syst. Evol. Microbiol.">
        <title>The Global Catalogue of Microorganisms (GCM) 10K type strain sequencing project: providing services to taxonomists for standard genome sequencing and annotation.</title>
        <authorList>
            <consortium name="The Broad Institute Genomics Platform"/>
            <consortium name="The Broad Institute Genome Sequencing Center for Infectious Disease"/>
            <person name="Wu L."/>
            <person name="Ma J."/>
        </authorList>
    </citation>
    <scope>NUCLEOTIDE SEQUENCE [LARGE SCALE GENOMIC DNA]</scope>
    <source>
        <strain evidence="3">CGMCC 4.7181</strain>
    </source>
</reference>
<evidence type="ECO:0000313" key="3">
    <source>
        <dbReference type="Proteomes" id="UP000638043"/>
    </source>
</evidence>
<sequence>MTKKLRPYGSPKFALFGETMLAGLVVALCSLPVVTAVPAIAAGARHLRRHNEGYSDRVADLFRDVGAAIRRLWALGVCSALVVALLVIDVRAMTMLDIPGSRPVAIVLALAALAAAVIVLRFAGGWDPSDRALPGLRRALAESAADPLGSGLLLLAIAGTAVVVWMFPALAAIAGGILALAAYAVDTRLDSLTRTPD</sequence>
<feature type="transmembrane region" description="Helical" evidence="1">
    <location>
        <begin position="104"/>
        <end position="124"/>
    </location>
</feature>
<evidence type="ECO:0000256" key="1">
    <source>
        <dbReference type="SAM" id="Phobius"/>
    </source>
</evidence>
<protein>
    <recommendedName>
        <fullName evidence="4">Integral membrane protein</fullName>
    </recommendedName>
</protein>
<accession>A0ABQ2N290</accession>
<feature type="transmembrane region" description="Helical" evidence="1">
    <location>
        <begin position="152"/>
        <end position="185"/>
    </location>
</feature>
<organism evidence="2 3">
    <name type="scientific">Microbacterium nanhaiense</name>
    <dbReference type="NCBI Taxonomy" id="1301026"/>
    <lineage>
        <taxon>Bacteria</taxon>
        <taxon>Bacillati</taxon>
        <taxon>Actinomycetota</taxon>
        <taxon>Actinomycetes</taxon>
        <taxon>Micrococcales</taxon>
        <taxon>Microbacteriaceae</taxon>
        <taxon>Microbacterium</taxon>
    </lineage>
</organism>
<evidence type="ECO:0008006" key="4">
    <source>
        <dbReference type="Google" id="ProtNLM"/>
    </source>
</evidence>
<proteinExistence type="predicted"/>
<feature type="transmembrane region" description="Helical" evidence="1">
    <location>
        <begin position="72"/>
        <end position="92"/>
    </location>
</feature>
<gene>
    <name evidence="2" type="ORF">GCM10010910_17930</name>
</gene>